<evidence type="ECO:0000256" key="4">
    <source>
        <dbReference type="ARBA" id="ARBA00022840"/>
    </source>
</evidence>
<gene>
    <name evidence="6" type="primary">yhaQ</name>
    <name evidence="6" type="ORF">WPS_02110</name>
</gene>
<dbReference type="Proteomes" id="UP001317532">
    <property type="component" value="Chromosome"/>
</dbReference>
<dbReference type="PROSITE" id="PS00211">
    <property type="entry name" value="ABC_TRANSPORTER_1"/>
    <property type="match status" value="1"/>
</dbReference>
<dbReference type="SMART" id="SM00382">
    <property type="entry name" value="AAA"/>
    <property type="match status" value="1"/>
</dbReference>
<dbReference type="SUPFAM" id="SSF52540">
    <property type="entry name" value="P-loop containing nucleoside triphosphate hydrolases"/>
    <property type="match status" value="1"/>
</dbReference>
<dbReference type="InterPro" id="IPR025302">
    <property type="entry name" value="DrrA1/2-like_C"/>
</dbReference>
<feature type="domain" description="ABC transporter" evidence="5">
    <location>
        <begin position="4"/>
        <end position="231"/>
    </location>
</feature>
<organism evidence="6 7">
    <name type="scientific">Vulcanimicrobium alpinum</name>
    <dbReference type="NCBI Taxonomy" id="3016050"/>
    <lineage>
        <taxon>Bacteria</taxon>
        <taxon>Bacillati</taxon>
        <taxon>Vulcanimicrobiota</taxon>
        <taxon>Vulcanimicrobiia</taxon>
        <taxon>Vulcanimicrobiales</taxon>
        <taxon>Vulcanimicrobiaceae</taxon>
        <taxon>Vulcanimicrobium</taxon>
    </lineage>
</organism>
<dbReference type="InterPro" id="IPR050763">
    <property type="entry name" value="ABC_transporter_ATP-binding"/>
</dbReference>
<accession>A0AAN2C7H7</accession>
<dbReference type="Pfam" id="PF13732">
    <property type="entry name" value="DrrA1-3_C"/>
    <property type="match status" value="1"/>
</dbReference>
<dbReference type="InterPro" id="IPR003439">
    <property type="entry name" value="ABC_transporter-like_ATP-bd"/>
</dbReference>
<proteinExistence type="inferred from homology"/>
<dbReference type="InterPro" id="IPR017871">
    <property type="entry name" value="ABC_transporter-like_CS"/>
</dbReference>
<evidence type="ECO:0000256" key="3">
    <source>
        <dbReference type="ARBA" id="ARBA00022741"/>
    </source>
</evidence>
<comment type="similarity">
    <text evidence="1">Belongs to the ABC transporter superfamily.</text>
</comment>
<dbReference type="InterPro" id="IPR003593">
    <property type="entry name" value="AAA+_ATPase"/>
</dbReference>
<dbReference type="EMBL" id="AP025523">
    <property type="protein sequence ID" value="BDE04935.1"/>
    <property type="molecule type" value="Genomic_DNA"/>
</dbReference>
<evidence type="ECO:0000256" key="2">
    <source>
        <dbReference type="ARBA" id="ARBA00022448"/>
    </source>
</evidence>
<sequence length="302" mass="33209">MNKLILSGVARSFGDIQAVRDVSFELPAGSTLGLLGPNGAGKTTTMRMILGILVPDRGTLTWNGEPIDLSVRRRFGYLPEERGLYAKMRVRDQIAYFGRLHGVHRPDDRTRADAWIELLGLRPYADRKCGELSKGNQQKVQIASAALHQPELLVLDEPFSGLDPVNAEILLDALRTLRTAGTTLIISSHQMWQVEELCERFCIIASGTVKAAGTLPELRAQWPTRVIEVEPATDALRAVFARDPLARALYTNGRATLAYEVPADTDAASLLRDLVAAGDVTRFERVEPRLNDIYLRAVGPAA</sequence>
<dbReference type="Gene3D" id="3.40.50.300">
    <property type="entry name" value="P-loop containing nucleotide triphosphate hydrolases"/>
    <property type="match status" value="1"/>
</dbReference>
<dbReference type="Pfam" id="PF00005">
    <property type="entry name" value="ABC_tran"/>
    <property type="match status" value="1"/>
</dbReference>
<dbReference type="PANTHER" id="PTHR42711">
    <property type="entry name" value="ABC TRANSPORTER ATP-BINDING PROTEIN"/>
    <property type="match status" value="1"/>
</dbReference>
<dbReference type="InterPro" id="IPR027417">
    <property type="entry name" value="P-loop_NTPase"/>
</dbReference>
<name>A0AAN2C7H7_UNVUL</name>
<dbReference type="GO" id="GO:0005524">
    <property type="term" value="F:ATP binding"/>
    <property type="evidence" value="ECO:0007669"/>
    <property type="project" value="UniProtKB-KW"/>
</dbReference>
<protein>
    <submittedName>
        <fullName evidence="6">ABC transporter ATP-binding protein YhaQ</fullName>
    </submittedName>
</protein>
<keyword evidence="2" id="KW-0813">Transport</keyword>
<evidence type="ECO:0000256" key="1">
    <source>
        <dbReference type="ARBA" id="ARBA00005417"/>
    </source>
</evidence>
<evidence type="ECO:0000313" key="7">
    <source>
        <dbReference type="Proteomes" id="UP001317532"/>
    </source>
</evidence>
<dbReference type="AlphaFoldDB" id="A0AAN2C7H7"/>
<dbReference type="GO" id="GO:0016887">
    <property type="term" value="F:ATP hydrolysis activity"/>
    <property type="evidence" value="ECO:0007669"/>
    <property type="project" value="InterPro"/>
</dbReference>
<dbReference type="PANTHER" id="PTHR42711:SF5">
    <property type="entry name" value="ABC TRANSPORTER ATP-BINDING PROTEIN NATA"/>
    <property type="match status" value="1"/>
</dbReference>
<keyword evidence="4 6" id="KW-0067">ATP-binding</keyword>
<keyword evidence="7" id="KW-1185">Reference proteome</keyword>
<keyword evidence="3" id="KW-0547">Nucleotide-binding</keyword>
<dbReference type="PROSITE" id="PS50893">
    <property type="entry name" value="ABC_TRANSPORTER_2"/>
    <property type="match status" value="1"/>
</dbReference>
<evidence type="ECO:0000313" key="6">
    <source>
        <dbReference type="EMBL" id="BDE04935.1"/>
    </source>
</evidence>
<dbReference type="KEGG" id="vab:WPS_02110"/>
<reference evidence="6 7" key="1">
    <citation type="journal article" date="2022" name="ISME Commun">
        <title>Vulcanimicrobium alpinus gen. nov. sp. nov., the first cultivated representative of the candidate phylum 'Eremiobacterota', is a metabolically versatile aerobic anoxygenic phototroph.</title>
        <authorList>
            <person name="Yabe S."/>
            <person name="Muto K."/>
            <person name="Abe K."/>
            <person name="Yokota A."/>
            <person name="Staudigel H."/>
            <person name="Tebo B.M."/>
        </authorList>
    </citation>
    <scope>NUCLEOTIDE SEQUENCE [LARGE SCALE GENOMIC DNA]</scope>
    <source>
        <strain evidence="6 7">WC8-2</strain>
    </source>
</reference>
<dbReference type="RefSeq" id="WP_317996014.1">
    <property type="nucleotide sequence ID" value="NZ_AP025523.1"/>
</dbReference>
<evidence type="ECO:0000259" key="5">
    <source>
        <dbReference type="PROSITE" id="PS50893"/>
    </source>
</evidence>